<dbReference type="Gene3D" id="3.40.50.620">
    <property type="entry name" value="HUPs"/>
    <property type="match status" value="1"/>
</dbReference>
<dbReference type="SUPFAM" id="SSF55174">
    <property type="entry name" value="Alpha-L RNA-binding motif"/>
    <property type="match status" value="1"/>
</dbReference>
<dbReference type="FunFam" id="1.10.240.10:FF:000001">
    <property type="entry name" value="Tyrosine--tRNA ligase"/>
    <property type="match status" value="1"/>
</dbReference>
<dbReference type="InterPro" id="IPR014729">
    <property type="entry name" value="Rossmann-like_a/b/a_fold"/>
</dbReference>
<keyword evidence="7" id="KW-0963">Cytoplasm</keyword>
<dbReference type="CDD" id="cd00805">
    <property type="entry name" value="TyrRS_core"/>
    <property type="match status" value="1"/>
</dbReference>
<dbReference type="PROSITE" id="PS50889">
    <property type="entry name" value="S4"/>
    <property type="match status" value="1"/>
</dbReference>
<evidence type="ECO:0000256" key="3">
    <source>
        <dbReference type="ARBA" id="ARBA00022840"/>
    </source>
</evidence>
<proteinExistence type="inferred from homology"/>
<comment type="function">
    <text evidence="7">Catalyzes the attachment of tyrosine to tRNA(Tyr) in a two-step reaction: tyrosine is first activated by ATP to form Tyr-AMP and then transferred to the acceptor end of tRNA(Tyr).</text>
</comment>
<feature type="binding site" evidence="7">
    <location>
        <position position="192"/>
    </location>
    <ligand>
        <name>L-tyrosine</name>
        <dbReference type="ChEBI" id="CHEBI:58315"/>
    </ligand>
</feature>
<feature type="short sequence motif" description="'KMSKS' region" evidence="7">
    <location>
        <begin position="248"/>
        <end position="252"/>
    </location>
</feature>
<keyword evidence="3 7" id="KW-0067">ATP-binding</keyword>
<protein>
    <recommendedName>
        <fullName evidence="7">Tyrosine--tRNA ligase</fullName>
        <ecNumber evidence="7">6.1.1.1</ecNumber>
    </recommendedName>
    <alternativeName>
        <fullName evidence="7">Tyrosyl-tRNA synthetase</fullName>
        <shortName evidence="7">TyrRS</shortName>
    </alternativeName>
</protein>
<gene>
    <name evidence="7 9" type="primary">tyrS</name>
    <name evidence="9" type="ORF">PSJ8397_00530</name>
</gene>
<evidence type="ECO:0000313" key="9">
    <source>
        <dbReference type="EMBL" id="SLN17278.1"/>
    </source>
</evidence>
<dbReference type="HAMAP" id="MF_02006">
    <property type="entry name" value="Tyr_tRNA_synth_type1"/>
    <property type="match status" value="1"/>
</dbReference>
<organism evidence="9 10">
    <name type="scientific">Pseudooctadecabacter jejudonensis</name>
    <dbReference type="NCBI Taxonomy" id="1391910"/>
    <lineage>
        <taxon>Bacteria</taxon>
        <taxon>Pseudomonadati</taxon>
        <taxon>Pseudomonadota</taxon>
        <taxon>Alphaproteobacteria</taxon>
        <taxon>Rhodobacterales</taxon>
        <taxon>Paracoccaceae</taxon>
        <taxon>Pseudooctadecabacter</taxon>
    </lineage>
</organism>
<dbReference type="Gene3D" id="1.10.240.10">
    <property type="entry name" value="Tyrosyl-Transfer RNA Synthetase"/>
    <property type="match status" value="1"/>
</dbReference>
<dbReference type="SUPFAM" id="SSF52374">
    <property type="entry name" value="Nucleotidylyl transferase"/>
    <property type="match status" value="1"/>
</dbReference>
<dbReference type="InterPro" id="IPR024088">
    <property type="entry name" value="Tyr-tRNA-ligase_bac-type"/>
</dbReference>
<keyword evidence="10" id="KW-1185">Reference proteome</keyword>
<evidence type="ECO:0000313" key="10">
    <source>
        <dbReference type="Proteomes" id="UP000193623"/>
    </source>
</evidence>
<dbReference type="GO" id="GO:0005829">
    <property type="term" value="C:cytosol"/>
    <property type="evidence" value="ECO:0007669"/>
    <property type="project" value="TreeGrafter"/>
</dbReference>
<accession>A0A1Y5RHI5</accession>
<dbReference type="Pfam" id="PF00579">
    <property type="entry name" value="tRNA-synt_1b"/>
    <property type="match status" value="1"/>
</dbReference>
<keyword evidence="2 7" id="KW-0547">Nucleotide-binding</keyword>
<dbReference type="OrthoDB" id="9804243at2"/>
<keyword evidence="4 7" id="KW-0648">Protein biosynthesis</keyword>
<dbReference type="InterPro" id="IPR002305">
    <property type="entry name" value="aa-tRNA-synth_Ic"/>
</dbReference>
<dbReference type="InterPro" id="IPR036986">
    <property type="entry name" value="S4_RNA-bd_sf"/>
</dbReference>
<evidence type="ECO:0000256" key="8">
    <source>
        <dbReference type="PROSITE-ProRule" id="PRU00182"/>
    </source>
</evidence>
<dbReference type="GO" id="GO:0004831">
    <property type="term" value="F:tyrosine-tRNA ligase activity"/>
    <property type="evidence" value="ECO:0007669"/>
    <property type="project" value="UniProtKB-UniRule"/>
</dbReference>
<evidence type="ECO:0000256" key="5">
    <source>
        <dbReference type="ARBA" id="ARBA00023146"/>
    </source>
</evidence>
<dbReference type="GO" id="GO:0003723">
    <property type="term" value="F:RNA binding"/>
    <property type="evidence" value="ECO:0007669"/>
    <property type="project" value="UniProtKB-KW"/>
</dbReference>
<keyword evidence="1 7" id="KW-0436">Ligase</keyword>
<sequence length="427" mass="46911">MTYHPKSDFIRIMMERGFLADCTDYQGLDEAFSKGTVPAYIGYDATAQSLHVGHLMNIMVLRWLQKTGHKPITLMGGGTTKVGDPSFRSDERPLLGPEQIDANIAGMQKVFAKYLDYGDNPTPSSSEAVGHDNRALMLNNAEWLDHLNYLDFLRDIGRHFSVNRMLSFESVKSRLDREQSLSFLEFNYMILQAYDFLELNRRYGCLLQMGGSDQWGNIVNGIDLTRRVLDNEIYGLTTPLLTTSDGRKMGKSQGGAVWLNGDMLSPYEFWQFWRNTTDADTGKFLKLFTELPVEECDRLGRLEGSEINEAKIILANEVTTLLHGADAADAAAQTAKEVFEKGGVGDDLPTLTLTAEDVGDGISIVQLIVKSGLAGSGKEAKRLIAEGGAKMNDAALTDAGTLITAADLGTPIKLSAGKKRHALVQLG</sequence>
<feature type="binding site" evidence="7">
    <location>
        <position position="40"/>
    </location>
    <ligand>
        <name>L-tyrosine</name>
        <dbReference type="ChEBI" id="CHEBI:58315"/>
    </ligand>
</feature>
<evidence type="ECO:0000256" key="7">
    <source>
        <dbReference type="HAMAP-Rule" id="MF_02006"/>
    </source>
</evidence>
<dbReference type="InterPro" id="IPR002307">
    <property type="entry name" value="Tyr-tRNA-ligase"/>
</dbReference>
<dbReference type="PRINTS" id="PR01040">
    <property type="entry name" value="TRNASYNTHTYR"/>
</dbReference>
<dbReference type="Proteomes" id="UP000193623">
    <property type="component" value="Unassembled WGS sequence"/>
</dbReference>
<feature type="binding site" evidence="7">
    <location>
        <position position="188"/>
    </location>
    <ligand>
        <name>L-tyrosine</name>
        <dbReference type="ChEBI" id="CHEBI:58315"/>
    </ligand>
</feature>
<feature type="binding site" evidence="7">
    <location>
        <position position="251"/>
    </location>
    <ligand>
        <name>ATP</name>
        <dbReference type="ChEBI" id="CHEBI:30616"/>
    </ligand>
</feature>
<dbReference type="PANTHER" id="PTHR11766:SF0">
    <property type="entry name" value="TYROSINE--TRNA LIGASE, MITOCHONDRIAL"/>
    <property type="match status" value="1"/>
</dbReference>
<evidence type="ECO:0000256" key="2">
    <source>
        <dbReference type="ARBA" id="ARBA00022741"/>
    </source>
</evidence>
<dbReference type="AlphaFoldDB" id="A0A1Y5RHI5"/>
<comment type="similarity">
    <text evidence="7">Belongs to the class-I aminoacyl-tRNA synthetase family. TyrS type 1 subfamily.</text>
</comment>
<reference evidence="9 10" key="1">
    <citation type="submission" date="2017-03" db="EMBL/GenBank/DDBJ databases">
        <authorList>
            <person name="Afonso C.L."/>
            <person name="Miller P.J."/>
            <person name="Scott M.A."/>
            <person name="Spackman E."/>
            <person name="Goraichik I."/>
            <person name="Dimitrov K.M."/>
            <person name="Suarez D.L."/>
            <person name="Swayne D.E."/>
        </authorList>
    </citation>
    <scope>NUCLEOTIDE SEQUENCE [LARGE SCALE GENOMIC DNA]</scope>
    <source>
        <strain evidence="9 10">CECT 8397</strain>
    </source>
</reference>
<dbReference type="EMBL" id="FWFT01000001">
    <property type="protein sequence ID" value="SLN17278.1"/>
    <property type="molecule type" value="Genomic_DNA"/>
</dbReference>
<comment type="subcellular location">
    <subcellularLocation>
        <location evidence="7">Cytoplasm</location>
    </subcellularLocation>
</comment>
<dbReference type="NCBIfam" id="TIGR00234">
    <property type="entry name" value="tyrS"/>
    <property type="match status" value="1"/>
</dbReference>
<keyword evidence="5 7" id="KW-0030">Aminoacyl-tRNA synthetase</keyword>
<dbReference type="EC" id="6.1.1.1" evidence="7"/>
<dbReference type="GO" id="GO:0006437">
    <property type="term" value="P:tyrosyl-tRNA aminoacylation"/>
    <property type="evidence" value="ECO:0007669"/>
    <property type="project" value="UniProtKB-UniRule"/>
</dbReference>
<evidence type="ECO:0000256" key="4">
    <source>
        <dbReference type="ARBA" id="ARBA00022917"/>
    </source>
</evidence>
<evidence type="ECO:0000256" key="1">
    <source>
        <dbReference type="ARBA" id="ARBA00022598"/>
    </source>
</evidence>
<dbReference type="InterPro" id="IPR024107">
    <property type="entry name" value="Tyr-tRNA-ligase_bac_1"/>
</dbReference>
<comment type="catalytic activity">
    <reaction evidence="6 7">
        <text>tRNA(Tyr) + L-tyrosine + ATP = L-tyrosyl-tRNA(Tyr) + AMP + diphosphate + H(+)</text>
        <dbReference type="Rhea" id="RHEA:10220"/>
        <dbReference type="Rhea" id="RHEA-COMP:9706"/>
        <dbReference type="Rhea" id="RHEA-COMP:9707"/>
        <dbReference type="ChEBI" id="CHEBI:15378"/>
        <dbReference type="ChEBI" id="CHEBI:30616"/>
        <dbReference type="ChEBI" id="CHEBI:33019"/>
        <dbReference type="ChEBI" id="CHEBI:58315"/>
        <dbReference type="ChEBI" id="CHEBI:78442"/>
        <dbReference type="ChEBI" id="CHEBI:78536"/>
        <dbReference type="ChEBI" id="CHEBI:456215"/>
        <dbReference type="EC" id="6.1.1.1"/>
    </reaction>
</comment>
<evidence type="ECO:0000256" key="6">
    <source>
        <dbReference type="ARBA" id="ARBA00048248"/>
    </source>
</evidence>
<keyword evidence="8" id="KW-0694">RNA-binding</keyword>
<dbReference type="PANTHER" id="PTHR11766">
    <property type="entry name" value="TYROSYL-TRNA SYNTHETASE"/>
    <property type="match status" value="1"/>
</dbReference>
<feature type="short sequence motif" description="'HIGH' region" evidence="7">
    <location>
        <begin position="45"/>
        <end position="54"/>
    </location>
</feature>
<dbReference type="Gene3D" id="3.10.290.10">
    <property type="entry name" value="RNA-binding S4 domain"/>
    <property type="match status" value="1"/>
</dbReference>
<comment type="subunit">
    <text evidence="7">Homodimer.</text>
</comment>
<name>A0A1Y5RHI5_9RHOB</name>
<dbReference type="RefSeq" id="WP_085862986.1">
    <property type="nucleotide sequence ID" value="NZ_FWFT01000001.1"/>
</dbReference>
<dbReference type="GO" id="GO:0005524">
    <property type="term" value="F:ATP binding"/>
    <property type="evidence" value="ECO:0007669"/>
    <property type="project" value="UniProtKB-UniRule"/>
</dbReference>